<dbReference type="PANTHER" id="PTHR30349">
    <property type="entry name" value="PHAGE INTEGRASE-RELATED"/>
    <property type="match status" value="1"/>
</dbReference>
<dbReference type="InterPro" id="IPR011010">
    <property type="entry name" value="DNA_brk_join_enz"/>
</dbReference>
<sequence>MTAPPVRPEVLDAARVMLAQIGISATDLLQAVGGTRRPAPTFAEYVPVVAAAVPPGSRRMYGTYWSKAVTKWGDRRLDEITPTDIEALARETQANALQRRNSRGGRSASEHQIAALRCLYKRAVADGIITEAANPAAKVAKPTRLSGTRSALTDGRIAELVEAASTTGNDPELDALIVRLHIETACRRGGALGLRPMDLDVEQCLIMLREKGGTFRWQPVSPTLMQYLQRHALERRAAGDGQLLRYANTRPVSRRRYDYLWQRLGKILPWVATQQVSAHWLRHTTLTWVERVFGYGVALAYAGHAETPNDAGTTARYVKATLEEVATALAALTGEPHPLALPGDAES</sequence>
<dbReference type="EMBL" id="JACHNH010000001">
    <property type="protein sequence ID" value="MBB4765039.1"/>
    <property type="molecule type" value="Genomic_DNA"/>
</dbReference>
<accession>A0A7W7I252</accession>
<dbReference type="Pfam" id="PF00589">
    <property type="entry name" value="Phage_integrase"/>
    <property type="match status" value="1"/>
</dbReference>
<comment type="caution">
    <text evidence="5">The sequence shown here is derived from an EMBL/GenBank/DDBJ whole genome shotgun (WGS) entry which is preliminary data.</text>
</comment>
<proteinExistence type="inferred from homology"/>
<dbReference type="PANTHER" id="PTHR30349:SF41">
    <property type="entry name" value="INTEGRASE_RECOMBINASE PROTEIN MJ0367-RELATED"/>
    <property type="match status" value="1"/>
</dbReference>
<dbReference type="AlphaFoldDB" id="A0A7W7I252"/>
<keyword evidence="6" id="KW-1185">Reference proteome</keyword>
<dbReference type="SUPFAM" id="SSF56349">
    <property type="entry name" value="DNA breaking-rejoining enzymes"/>
    <property type="match status" value="1"/>
</dbReference>
<dbReference type="Gene3D" id="1.10.443.10">
    <property type="entry name" value="Intergrase catalytic core"/>
    <property type="match status" value="1"/>
</dbReference>
<evidence type="ECO:0000313" key="5">
    <source>
        <dbReference type="EMBL" id="MBB4765039.1"/>
    </source>
</evidence>
<keyword evidence="3" id="KW-0233">DNA recombination</keyword>
<dbReference type="Gene3D" id="1.10.150.130">
    <property type="match status" value="1"/>
</dbReference>
<evidence type="ECO:0000256" key="2">
    <source>
        <dbReference type="ARBA" id="ARBA00023125"/>
    </source>
</evidence>
<dbReference type="InterPro" id="IPR050090">
    <property type="entry name" value="Tyrosine_recombinase_XerCD"/>
</dbReference>
<dbReference type="Proteomes" id="UP000578112">
    <property type="component" value="Unassembled WGS sequence"/>
</dbReference>
<dbReference type="InterPro" id="IPR002104">
    <property type="entry name" value="Integrase_catalytic"/>
</dbReference>
<evidence type="ECO:0000313" key="6">
    <source>
        <dbReference type="Proteomes" id="UP000578112"/>
    </source>
</evidence>
<dbReference type="GO" id="GO:0003677">
    <property type="term" value="F:DNA binding"/>
    <property type="evidence" value="ECO:0007669"/>
    <property type="project" value="UniProtKB-KW"/>
</dbReference>
<keyword evidence="2" id="KW-0238">DNA-binding</keyword>
<feature type="domain" description="Tyr recombinase" evidence="4">
    <location>
        <begin position="147"/>
        <end position="330"/>
    </location>
</feature>
<gene>
    <name evidence="5" type="ORF">BJ971_005595</name>
</gene>
<reference evidence="5 6" key="1">
    <citation type="submission" date="2020-08" db="EMBL/GenBank/DDBJ databases">
        <title>Sequencing the genomes of 1000 actinobacteria strains.</title>
        <authorList>
            <person name="Klenk H.-P."/>
        </authorList>
    </citation>
    <scope>NUCLEOTIDE SEQUENCE [LARGE SCALE GENOMIC DNA]</scope>
    <source>
        <strain evidence="5 6">DSM 43149</strain>
    </source>
</reference>
<name>A0A7W7I252_9ACTN</name>
<dbReference type="InterPro" id="IPR010998">
    <property type="entry name" value="Integrase_recombinase_N"/>
</dbReference>
<evidence type="ECO:0000256" key="1">
    <source>
        <dbReference type="ARBA" id="ARBA00008857"/>
    </source>
</evidence>
<dbReference type="CDD" id="cd00397">
    <property type="entry name" value="DNA_BRE_C"/>
    <property type="match status" value="1"/>
</dbReference>
<comment type="similarity">
    <text evidence="1">Belongs to the 'phage' integrase family.</text>
</comment>
<evidence type="ECO:0000259" key="4">
    <source>
        <dbReference type="PROSITE" id="PS51898"/>
    </source>
</evidence>
<dbReference type="RefSeq" id="WP_184996160.1">
    <property type="nucleotide sequence ID" value="NZ_JACHNH010000001.1"/>
</dbReference>
<dbReference type="GO" id="GO:0015074">
    <property type="term" value="P:DNA integration"/>
    <property type="evidence" value="ECO:0007669"/>
    <property type="project" value="InterPro"/>
</dbReference>
<dbReference type="GO" id="GO:0006310">
    <property type="term" value="P:DNA recombination"/>
    <property type="evidence" value="ECO:0007669"/>
    <property type="project" value="UniProtKB-KW"/>
</dbReference>
<protein>
    <submittedName>
        <fullName evidence="5">Integrase</fullName>
    </submittedName>
</protein>
<dbReference type="InterPro" id="IPR013762">
    <property type="entry name" value="Integrase-like_cat_sf"/>
</dbReference>
<dbReference type="PROSITE" id="PS51898">
    <property type="entry name" value="TYR_RECOMBINASE"/>
    <property type="match status" value="1"/>
</dbReference>
<organism evidence="5 6">
    <name type="scientific">Actinoplanes digitatis</name>
    <dbReference type="NCBI Taxonomy" id="1868"/>
    <lineage>
        <taxon>Bacteria</taxon>
        <taxon>Bacillati</taxon>
        <taxon>Actinomycetota</taxon>
        <taxon>Actinomycetes</taxon>
        <taxon>Micromonosporales</taxon>
        <taxon>Micromonosporaceae</taxon>
        <taxon>Actinoplanes</taxon>
    </lineage>
</organism>
<evidence type="ECO:0000256" key="3">
    <source>
        <dbReference type="ARBA" id="ARBA00023172"/>
    </source>
</evidence>